<keyword evidence="3" id="KW-0862">Zinc</keyword>
<feature type="domain" description="CENP-V/GFA" evidence="4">
    <location>
        <begin position="6"/>
        <end position="129"/>
    </location>
</feature>
<evidence type="ECO:0000313" key="5">
    <source>
        <dbReference type="EMBL" id="EGC34202.1"/>
    </source>
</evidence>
<dbReference type="InterPro" id="IPR006913">
    <property type="entry name" value="CENP-V/GFA"/>
</dbReference>
<name>F0ZPB0_DICPU</name>
<dbReference type="Gene3D" id="2.170.150.70">
    <property type="match status" value="1"/>
</dbReference>
<comment type="similarity">
    <text evidence="1">Belongs to the Gfa family.</text>
</comment>
<dbReference type="VEuPathDB" id="AmoebaDB:DICPUDRAFT_80022"/>
<dbReference type="InParanoid" id="F0ZPB0"/>
<dbReference type="PANTHER" id="PTHR28620:SF11">
    <property type="entry name" value="GLUTATHIONE-DEPENDENT FORMALDEHYDE-ACTIVATING, GFA FAMILY PROTEIN"/>
    <property type="match status" value="1"/>
</dbReference>
<dbReference type="eggNOG" id="ENOG502SC4Y">
    <property type="taxonomic scope" value="Eukaryota"/>
</dbReference>
<dbReference type="RefSeq" id="XP_003289254.1">
    <property type="nucleotide sequence ID" value="XM_003289206.1"/>
</dbReference>
<dbReference type="GeneID" id="10500240"/>
<evidence type="ECO:0000256" key="2">
    <source>
        <dbReference type="ARBA" id="ARBA00022723"/>
    </source>
</evidence>
<evidence type="ECO:0000256" key="1">
    <source>
        <dbReference type="ARBA" id="ARBA00005495"/>
    </source>
</evidence>
<dbReference type="GO" id="GO:0046872">
    <property type="term" value="F:metal ion binding"/>
    <property type="evidence" value="ECO:0007669"/>
    <property type="project" value="UniProtKB-KW"/>
</dbReference>
<keyword evidence="6" id="KW-1185">Reference proteome</keyword>
<dbReference type="InterPro" id="IPR052355">
    <property type="entry name" value="CENP-V-like"/>
</dbReference>
<proteinExistence type="inferred from homology"/>
<gene>
    <name evidence="5" type="ORF">DICPUDRAFT_80022</name>
</gene>
<dbReference type="GO" id="GO:0016846">
    <property type="term" value="F:carbon-sulfur lyase activity"/>
    <property type="evidence" value="ECO:0007669"/>
    <property type="project" value="InterPro"/>
</dbReference>
<dbReference type="STRING" id="5786.F0ZPB0"/>
<dbReference type="EMBL" id="GL871107">
    <property type="protein sequence ID" value="EGC34202.1"/>
    <property type="molecule type" value="Genomic_DNA"/>
</dbReference>
<dbReference type="OMA" id="PYPNGSW"/>
<dbReference type="OrthoDB" id="2993351at2759"/>
<evidence type="ECO:0000259" key="4">
    <source>
        <dbReference type="PROSITE" id="PS51891"/>
    </source>
</evidence>
<evidence type="ECO:0000313" key="6">
    <source>
        <dbReference type="Proteomes" id="UP000001064"/>
    </source>
</evidence>
<keyword evidence="2" id="KW-0479">Metal-binding</keyword>
<dbReference type="SUPFAM" id="SSF51316">
    <property type="entry name" value="Mss4-like"/>
    <property type="match status" value="1"/>
</dbReference>
<dbReference type="InterPro" id="IPR011057">
    <property type="entry name" value="Mss4-like_sf"/>
</dbReference>
<dbReference type="Pfam" id="PF04828">
    <property type="entry name" value="GFA"/>
    <property type="match status" value="1"/>
</dbReference>
<sequence>MDSNIITGSCHCGNVKFRGEIEKNLRNSITEKCNCSICFKTRLWYIKVNEKNLEVNKGKDNMEIYEFGQKDNTYYFCKNCHIELFGLYKPKNKPNVNAFYVVSVATIDGLSPKDLSELKVIYLDGLNDNLESKPEYTHYL</sequence>
<dbReference type="Proteomes" id="UP000001064">
    <property type="component" value="Unassembled WGS sequence"/>
</dbReference>
<protein>
    <recommendedName>
        <fullName evidence="4">CENP-V/GFA domain-containing protein</fullName>
    </recommendedName>
</protein>
<dbReference type="AlphaFoldDB" id="F0ZPB0"/>
<accession>F0ZPB0</accession>
<evidence type="ECO:0000256" key="3">
    <source>
        <dbReference type="ARBA" id="ARBA00022833"/>
    </source>
</evidence>
<dbReference type="PANTHER" id="PTHR28620">
    <property type="entry name" value="CENTROMERE PROTEIN V"/>
    <property type="match status" value="1"/>
</dbReference>
<organism evidence="5 6">
    <name type="scientific">Dictyostelium purpureum</name>
    <name type="common">Slime mold</name>
    <dbReference type="NCBI Taxonomy" id="5786"/>
    <lineage>
        <taxon>Eukaryota</taxon>
        <taxon>Amoebozoa</taxon>
        <taxon>Evosea</taxon>
        <taxon>Eumycetozoa</taxon>
        <taxon>Dictyostelia</taxon>
        <taxon>Dictyosteliales</taxon>
        <taxon>Dictyosteliaceae</taxon>
        <taxon>Dictyostelium</taxon>
    </lineage>
</organism>
<reference evidence="6" key="1">
    <citation type="journal article" date="2011" name="Genome Biol.">
        <title>Comparative genomics of the social amoebae Dictyostelium discoideum and Dictyostelium purpureum.</title>
        <authorList>
            <consortium name="US DOE Joint Genome Institute (JGI-PGF)"/>
            <person name="Sucgang R."/>
            <person name="Kuo A."/>
            <person name="Tian X."/>
            <person name="Salerno W."/>
            <person name="Parikh A."/>
            <person name="Feasley C.L."/>
            <person name="Dalin E."/>
            <person name="Tu H."/>
            <person name="Huang E."/>
            <person name="Barry K."/>
            <person name="Lindquist E."/>
            <person name="Shapiro H."/>
            <person name="Bruce D."/>
            <person name="Schmutz J."/>
            <person name="Salamov A."/>
            <person name="Fey P."/>
            <person name="Gaudet P."/>
            <person name="Anjard C."/>
            <person name="Babu M.M."/>
            <person name="Basu S."/>
            <person name="Bushmanova Y."/>
            <person name="van der Wel H."/>
            <person name="Katoh-Kurasawa M."/>
            <person name="Dinh C."/>
            <person name="Coutinho P.M."/>
            <person name="Saito T."/>
            <person name="Elias M."/>
            <person name="Schaap P."/>
            <person name="Kay R.R."/>
            <person name="Henrissat B."/>
            <person name="Eichinger L."/>
            <person name="Rivero F."/>
            <person name="Putnam N.H."/>
            <person name="West C.M."/>
            <person name="Loomis W.F."/>
            <person name="Chisholm R.L."/>
            <person name="Shaulsky G."/>
            <person name="Strassmann J.E."/>
            <person name="Queller D.C."/>
            <person name="Kuspa A."/>
            <person name="Grigoriev I.V."/>
        </authorList>
    </citation>
    <scope>NUCLEOTIDE SEQUENCE [LARGE SCALE GENOMIC DNA]</scope>
    <source>
        <strain evidence="6">QSDP1</strain>
    </source>
</reference>
<dbReference type="PROSITE" id="PS51891">
    <property type="entry name" value="CENP_V_GFA"/>
    <property type="match status" value="1"/>
</dbReference>
<dbReference type="KEGG" id="dpp:DICPUDRAFT_80022"/>